<evidence type="ECO:0000313" key="2">
    <source>
        <dbReference type="EMBL" id="MEI5609935.1"/>
    </source>
</evidence>
<dbReference type="RefSeq" id="WP_336558224.1">
    <property type="nucleotide sequence ID" value="NZ_JBBAYL010000004.1"/>
</dbReference>
<accession>A0ABU8G9R5</accession>
<organism evidence="2 3">
    <name type="scientific">Streptomyces brasiliscabiei</name>
    <dbReference type="NCBI Taxonomy" id="2736302"/>
    <lineage>
        <taxon>Bacteria</taxon>
        <taxon>Bacillati</taxon>
        <taxon>Actinomycetota</taxon>
        <taxon>Actinomycetes</taxon>
        <taxon>Kitasatosporales</taxon>
        <taxon>Streptomycetaceae</taxon>
        <taxon>Streptomyces</taxon>
    </lineage>
</organism>
<protein>
    <submittedName>
        <fullName evidence="2">DUF5047 domain-containing protein</fullName>
    </submittedName>
</protein>
<name>A0ABU8G9R5_9ACTN</name>
<sequence length="356" mass="37702">MSPEALAIVQGSHTMVVRAESWLGGELLADDVPVADGSESRDRSLNIPEQVSLSVPRRDRGFDWSPVDPEHPLAAYGQQLRISYGVDLGGSFEWITRGWFLITDSQTDSDTVSVSAQGLLTLIDEAKFSAPFQPSGTFASTARALVEPGLTVEFDGSLVDRSVPVGMQWDEDRLGALKEVLDTWPADAYVNEDGVLRVGQLTDTGSAVLDLTDGVGGTVVRWLGASSRDGAFNAVVARGEAGEGGEVQGVAYDTDSASPFRFGGPFNPLAVPYFYSSPLLSTVAQCRAAAQTTLARLRRTASRRLDVTLLPHPGLVPGDIVSVTGAGLTGALCVIESLSLPYSPGEMSMTVRVLTA</sequence>
<keyword evidence="3" id="KW-1185">Reference proteome</keyword>
<comment type="caution">
    <text evidence="2">The sequence shown here is derived from an EMBL/GenBank/DDBJ whole genome shotgun (WGS) entry which is preliminary data.</text>
</comment>
<dbReference type="InterPro" id="IPR032490">
    <property type="entry name" value="DUF5047"/>
</dbReference>
<evidence type="ECO:0000313" key="3">
    <source>
        <dbReference type="Proteomes" id="UP001365781"/>
    </source>
</evidence>
<evidence type="ECO:0000259" key="1">
    <source>
        <dbReference type="Pfam" id="PF16466"/>
    </source>
</evidence>
<gene>
    <name evidence="2" type="ORF">WB403_12225</name>
</gene>
<dbReference type="Pfam" id="PF16466">
    <property type="entry name" value="DUF5047"/>
    <property type="match status" value="1"/>
</dbReference>
<dbReference type="EMBL" id="JBBAYM010000007">
    <property type="protein sequence ID" value="MEI5609935.1"/>
    <property type="molecule type" value="Genomic_DNA"/>
</dbReference>
<feature type="domain" description="DUF5047" evidence="1">
    <location>
        <begin position="65"/>
        <end position="151"/>
    </location>
</feature>
<dbReference type="Proteomes" id="UP001365781">
    <property type="component" value="Unassembled WGS sequence"/>
</dbReference>
<proteinExistence type="predicted"/>
<reference evidence="2 3" key="1">
    <citation type="submission" date="2024-03" db="EMBL/GenBank/DDBJ databases">
        <title>First Report of Pectobacterium brasiliscabiei causing potato scab in china.</title>
        <authorList>
            <person name="Handique U."/>
        </authorList>
    </citation>
    <scope>NUCLEOTIDE SEQUENCE [LARGE SCALE GENOMIC DNA]</scope>
    <source>
        <strain evidence="2 3">ZRIMU1503</strain>
    </source>
</reference>